<keyword evidence="2 9" id="KW-0963">Cytoplasm</keyword>
<reference evidence="11" key="1">
    <citation type="submission" date="2016-10" db="EMBL/GenBank/DDBJ databases">
        <authorList>
            <person name="Varghese N."/>
            <person name="Submissions S."/>
        </authorList>
    </citation>
    <scope>NUCLEOTIDE SEQUENCE [LARGE SCALE GENOMIC DNA]</scope>
    <source>
        <strain evidence="11">CGMCC 1.10783</strain>
    </source>
</reference>
<dbReference type="AlphaFoldDB" id="A0A1G8NI79"/>
<proteinExistence type="predicted"/>
<protein>
    <recommendedName>
        <fullName evidence="9">Transcriptional regulatory protein</fullName>
    </recommendedName>
</protein>
<evidence type="ECO:0000256" key="8">
    <source>
        <dbReference type="ARBA" id="ARBA00023163"/>
    </source>
</evidence>
<keyword evidence="8 9" id="KW-0804">Transcription</keyword>
<evidence type="ECO:0000256" key="7">
    <source>
        <dbReference type="ARBA" id="ARBA00023159"/>
    </source>
</evidence>
<dbReference type="InterPro" id="IPR001789">
    <property type="entry name" value="Sig_transdc_resp-reg_receiver"/>
</dbReference>
<dbReference type="Gene3D" id="3.40.50.2300">
    <property type="match status" value="1"/>
</dbReference>
<evidence type="ECO:0000256" key="9">
    <source>
        <dbReference type="PIRNR" id="PIRNR006171"/>
    </source>
</evidence>
<dbReference type="EMBL" id="FNEI01000004">
    <property type="protein sequence ID" value="SDI80001.1"/>
    <property type="molecule type" value="Genomic_DNA"/>
</dbReference>
<dbReference type="Proteomes" id="UP000182130">
    <property type="component" value="Unassembled WGS sequence"/>
</dbReference>
<dbReference type="OrthoDB" id="7187989at2"/>
<evidence type="ECO:0000256" key="3">
    <source>
        <dbReference type="ARBA" id="ARBA00022553"/>
    </source>
</evidence>
<evidence type="ECO:0000256" key="2">
    <source>
        <dbReference type="ARBA" id="ARBA00022490"/>
    </source>
</evidence>
<organism evidence="10 11">
    <name type="scientific">Arthrobacter cupressi</name>
    <dbReference type="NCBI Taxonomy" id="1045773"/>
    <lineage>
        <taxon>Bacteria</taxon>
        <taxon>Bacillati</taxon>
        <taxon>Actinomycetota</taxon>
        <taxon>Actinomycetes</taxon>
        <taxon>Micrococcales</taxon>
        <taxon>Micrococcaceae</taxon>
        <taxon>Arthrobacter</taxon>
    </lineage>
</organism>
<keyword evidence="3" id="KW-0597">Phosphoprotein</keyword>
<dbReference type="InterPro" id="IPR051271">
    <property type="entry name" value="2C-system_Tx_regulators"/>
</dbReference>
<dbReference type="GO" id="GO:0003700">
    <property type="term" value="F:DNA-binding transcription factor activity"/>
    <property type="evidence" value="ECO:0007669"/>
    <property type="project" value="InterPro"/>
</dbReference>
<dbReference type="GO" id="GO:0003677">
    <property type="term" value="F:DNA binding"/>
    <property type="evidence" value="ECO:0007669"/>
    <property type="project" value="UniProtKB-KW"/>
</dbReference>
<dbReference type="InterPro" id="IPR024187">
    <property type="entry name" value="Sig_transdc_resp-reg_cit/mal"/>
</dbReference>
<dbReference type="GO" id="GO:0000156">
    <property type="term" value="F:phosphorelay response regulator activity"/>
    <property type="evidence" value="ECO:0007669"/>
    <property type="project" value="TreeGrafter"/>
</dbReference>
<dbReference type="STRING" id="1045773.SAMN05216555_104264"/>
<keyword evidence="11" id="KW-1185">Reference proteome</keyword>
<gene>
    <name evidence="10" type="ORF">SAMN05216555_104264</name>
</gene>
<keyword evidence="7 9" id="KW-0010">Activator</keyword>
<comment type="subcellular location">
    <subcellularLocation>
        <location evidence="1 9">Cytoplasm</location>
    </subcellularLocation>
</comment>
<name>A0A1G8NI79_9MICC</name>
<evidence type="ECO:0000256" key="4">
    <source>
        <dbReference type="ARBA" id="ARBA00023012"/>
    </source>
</evidence>
<dbReference type="SMART" id="SM00448">
    <property type="entry name" value="REC"/>
    <property type="match status" value="1"/>
</dbReference>
<evidence type="ECO:0000256" key="5">
    <source>
        <dbReference type="ARBA" id="ARBA00023015"/>
    </source>
</evidence>
<dbReference type="Pfam" id="PF00072">
    <property type="entry name" value="Response_reg"/>
    <property type="match status" value="1"/>
</dbReference>
<dbReference type="PANTHER" id="PTHR45526">
    <property type="entry name" value="TRANSCRIPTIONAL REGULATORY PROTEIN DPIA"/>
    <property type="match status" value="1"/>
</dbReference>
<evidence type="ECO:0000256" key="6">
    <source>
        <dbReference type="ARBA" id="ARBA00023125"/>
    </source>
</evidence>
<dbReference type="PIRSF" id="PIRSF006171">
    <property type="entry name" value="RR_citrat_malat"/>
    <property type="match status" value="1"/>
</dbReference>
<dbReference type="GO" id="GO:0005737">
    <property type="term" value="C:cytoplasm"/>
    <property type="evidence" value="ECO:0007669"/>
    <property type="project" value="UniProtKB-SubCell"/>
</dbReference>
<evidence type="ECO:0000256" key="1">
    <source>
        <dbReference type="ARBA" id="ARBA00004496"/>
    </source>
</evidence>
<keyword evidence="4 9" id="KW-0902">Two-component regulatory system</keyword>
<keyword evidence="5 9" id="KW-0805">Transcription regulation</keyword>
<dbReference type="CDD" id="cd19925">
    <property type="entry name" value="REC_citrate_TCS"/>
    <property type="match status" value="1"/>
</dbReference>
<dbReference type="RefSeq" id="WP_074588059.1">
    <property type="nucleotide sequence ID" value="NZ_FNEI01000004.1"/>
</dbReference>
<keyword evidence="6 9" id="KW-0238">DNA-binding</keyword>
<dbReference type="PROSITE" id="PS50110">
    <property type="entry name" value="RESPONSE_REGULATORY"/>
    <property type="match status" value="1"/>
</dbReference>
<dbReference type="InterPro" id="IPR048714">
    <property type="entry name" value="DpiA-like_HTH"/>
</dbReference>
<dbReference type="PANTHER" id="PTHR45526:SF1">
    <property type="entry name" value="TRANSCRIPTIONAL REGULATORY PROTEIN DCUR-RELATED"/>
    <property type="match status" value="1"/>
</dbReference>
<evidence type="ECO:0000313" key="10">
    <source>
        <dbReference type="EMBL" id="SDI80001.1"/>
    </source>
</evidence>
<dbReference type="Pfam" id="PF20714">
    <property type="entry name" value="HTH_64"/>
    <property type="match status" value="1"/>
</dbReference>
<evidence type="ECO:0000313" key="11">
    <source>
        <dbReference type="Proteomes" id="UP000182130"/>
    </source>
</evidence>
<dbReference type="InterPro" id="IPR011006">
    <property type="entry name" value="CheY-like_superfamily"/>
</dbReference>
<dbReference type="SUPFAM" id="SSF52172">
    <property type="entry name" value="CheY-like"/>
    <property type="match status" value="1"/>
</dbReference>
<sequence length="234" mass="25772">MSPTETIRVLVVDDDFMVAKVHSGFVRQVPGFEVVGAAHTGAQAVSEARRLQPDLVLLDIHLPDINGLELLQQLRDVVPELDVLVISAAREVETVRRALRGGIVHYLMKPFSADDLHERLEHYRQSYQALSPGSASGTAEQADVNRVFGLGDTARPLPKGFSTETLRLVEELLRRTSDTSAGADLSATEAADALGTSRVSARRYLEYLVEEGRAVVQLRYGGIGRPERRYKRQG</sequence>
<accession>A0A1G8NI79</accession>